<feature type="transmembrane region" description="Helical" evidence="5">
    <location>
        <begin position="356"/>
        <end position="377"/>
    </location>
</feature>
<dbReference type="PANTHER" id="PTHR46158:SF2">
    <property type="entry name" value="OS02G0165000 PROTEIN"/>
    <property type="match status" value="1"/>
</dbReference>
<dbReference type="GO" id="GO:0008270">
    <property type="term" value="F:zinc ion binding"/>
    <property type="evidence" value="ECO:0007669"/>
    <property type="project" value="UniProtKB-KW"/>
</dbReference>
<evidence type="ECO:0000259" key="6">
    <source>
        <dbReference type="PROSITE" id="PS51292"/>
    </source>
</evidence>
<accession>A0AAD8N1S0</accession>
<feature type="transmembrane region" description="Helical" evidence="5">
    <location>
        <begin position="384"/>
        <end position="406"/>
    </location>
</feature>
<feature type="compositionally biased region" description="Polar residues" evidence="4">
    <location>
        <begin position="40"/>
        <end position="49"/>
    </location>
</feature>
<evidence type="ECO:0000256" key="4">
    <source>
        <dbReference type="SAM" id="MobiDB-lite"/>
    </source>
</evidence>
<keyword evidence="5" id="KW-1133">Transmembrane helix</keyword>
<evidence type="ECO:0000256" key="5">
    <source>
        <dbReference type="SAM" id="Phobius"/>
    </source>
</evidence>
<feature type="region of interest" description="Disordered" evidence="4">
    <location>
        <begin position="1"/>
        <end position="90"/>
    </location>
</feature>
<dbReference type="Pfam" id="PF12906">
    <property type="entry name" value="RINGv"/>
    <property type="match status" value="1"/>
</dbReference>
<dbReference type="CDD" id="cd16495">
    <property type="entry name" value="RING_CH-C4HC3_MARCH"/>
    <property type="match status" value="1"/>
</dbReference>
<keyword evidence="5" id="KW-0812">Transmembrane</keyword>
<feature type="compositionally biased region" description="Basic and acidic residues" evidence="4">
    <location>
        <begin position="14"/>
        <end position="24"/>
    </location>
</feature>
<evidence type="ECO:0000256" key="3">
    <source>
        <dbReference type="ARBA" id="ARBA00022833"/>
    </source>
</evidence>
<dbReference type="SUPFAM" id="SSF57850">
    <property type="entry name" value="RING/U-box"/>
    <property type="match status" value="1"/>
</dbReference>
<feature type="transmembrane region" description="Helical" evidence="5">
    <location>
        <begin position="332"/>
        <end position="350"/>
    </location>
</feature>
<dbReference type="InterPro" id="IPR013083">
    <property type="entry name" value="Znf_RING/FYVE/PHD"/>
</dbReference>
<sequence>MEESTLVLEQTHQLSEHQPHLQKEDTEEPESTSIQQQQQSRRPNLSSLEIPSRSIENALPSFTRIDIPSPSSARAGLPPRPHSTKLRPSMRNLVFQKSLIKEKNSVQEGEKAVLIVPDTPPSDKPTTSRSCSLNKVLFSTPPKSAHSLPVTPIANSGIDRVQERQLDHDSATSHHMTRSLSVPINVKLRSLKRMDSMGGLIRVISATPRSTLANSTSLDISEAETGSEDAAEDIPEEEAVCRICFVELGEGGETLKLECSCKGELALAHRDCAVKWFSIKGNKTCDVCKQDVRNLPVTLLKIQNPQTVTRRPPTVVQQRVVSRYRVWQDVPILVMVSMLAYFCFLEQLLVTDMGPRALAISLPFSCVLGLVSSMIASTMVSKSYMWAYASFQFAIVILFAHIFYTVLNVNAILSVLLSSFTGFGISISTNSLLVEYLRWKAGRNAQPSGININGIVQPQQHQQHIYHHNHHQQSQV</sequence>
<dbReference type="Proteomes" id="UP001237642">
    <property type="component" value="Unassembled WGS sequence"/>
</dbReference>
<evidence type="ECO:0000256" key="1">
    <source>
        <dbReference type="ARBA" id="ARBA00022723"/>
    </source>
</evidence>
<gene>
    <name evidence="7" type="ORF">POM88_012465</name>
</gene>
<proteinExistence type="predicted"/>
<keyword evidence="5" id="KW-0472">Membrane</keyword>
<keyword evidence="1" id="KW-0479">Metal-binding</keyword>
<reference evidence="7" key="2">
    <citation type="submission" date="2023-05" db="EMBL/GenBank/DDBJ databases">
        <authorList>
            <person name="Schelkunov M.I."/>
        </authorList>
    </citation>
    <scope>NUCLEOTIDE SEQUENCE</scope>
    <source>
        <strain evidence="7">Hsosn_3</strain>
        <tissue evidence="7">Leaf</tissue>
    </source>
</reference>
<dbReference type="PANTHER" id="PTHR46158">
    <property type="entry name" value="OS02G0165000 PROTEIN"/>
    <property type="match status" value="1"/>
</dbReference>
<keyword evidence="8" id="KW-1185">Reference proteome</keyword>
<keyword evidence="3" id="KW-0862">Zinc</keyword>
<comment type="caution">
    <text evidence="7">The sequence shown here is derived from an EMBL/GenBank/DDBJ whole genome shotgun (WGS) entry which is preliminary data.</text>
</comment>
<dbReference type="EMBL" id="JAUIZM010000003">
    <property type="protein sequence ID" value="KAK1393409.1"/>
    <property type="molecule type" value="Genomic_DNA"/>
</dbReference>
<feature type="transmembrane region" description="Helical" evidence="5">
    <location>
        <begin position="412"/>
        <end position="434"/>
    </location>
</feature>
<evidence type="ECO:0000256" key="2">
    <source>
        <dbReference type="ARBA" id="ARBA00022771"/>
    </source>
</evidence>
<protein>
    <submittedName>
        <fullName evidence="7">RING-CH-type domain-containing protein</fullName>
    </submittedName>
</protein>
<dbReference type="AlphaFoldDB" id="A0AAD8N1S0"/>
<name>A0AAD8N1S0_9APIA</name>
<reference evidence="7" key="1">
    <citation type="submission" date="2023-02" db="EMBL/GenBank/DDBJ databases">
        <title>Genome of toxic invasive species Heracleum sosnowskyi carries increased number of genes despite the absence of recent whole-genome duplications.</title>
        <authorList>
            <person name="Schelkunov M."/>
            <person name="Shtratnikova V."/>
            <person name="Makarenko M."/>
            <person name="Klepikova A."/>
            <person name="Omelchenko D."/>
            <person name="Novikova G."/>
            <person name="Obukhova E."/>
            <person name="Bogdanov V."/>
            <person name="Penin A."/>
            <person name="Logacheva M."/>
        </authorList>
    </citation>
    <scope>NUCLEOTIDE SEQUENCE</scope>
    <source>
        <strain evidence="7">Hsosn_3</strain>
        <tissue evidence="7">Leaf</tissue>
    </source>
</reference>
<dbReference type="SMART" id="SM00744">
    <property type="entry name" value="RINGv"/>
    <property type="match status" value="1"/>
</dbReference>
<feature type="domain" description="RING-CH-type" evidence="6">
    <location>
        <begin position="233"/>
        <end position="295"/>
    </location>
</feature>
<evidence type="ECO:0000313" key="7">
    <source>
        <dbReference type="EMBL" id="KAK1393409.1"/>
    </source>
</evidence>
<evidence type="ECO:0000313" key="8">
    <source>
        <dbReference type="Proteomes" id="UP001237642"/>
    </source>
</evidence>
<dbReference type="PROSITE" id="PS51292">
    <property type="entry name" value="ZF_RING_CH"/>
    <property type="match status" value="1"/>
</dbReference>
<dbReference type="InterPro" id="IPR011016">
    <property type="entry name" value="Znf_RING-CH"/>
</dbReference>
<dbReference type="Gene3D" id="3.30.40.10">
    <property type="entry name" value="Zinc/RING finger domain, C3HC4 (zinc finger)"/>
    <property type="match status" value="1"/>
</dbReference>
<keyword evidence="2" id="KW-0863">Zinc-finger</keyword>
<organism evidence="7 8">
    <name type="scientific">Heracleum sosnowskyi</name>
    <dbReference type="NCBI Taxonomy" id="360622"/>
    <lineage>
        <taxon>Eukaryota</taxon>
        <taxon>Viridiplantae</taxon>
        <taxon>Streptophyta</taxon>
        <taxon>Embryophyta</taxon>
        <taxon>Tracheophyta</taxon>
        <taxon>Spermatophyta</taxon>
        <taxon>Magnoliopsida</taxon>
        <taxon>eudicotyledons</taxon>
        <taxon>Gunneridae</taxon>
        <taxon>Pentapetalae</taxon>
        <taxon>asterids</taxon>
        <taxon>campanulids</taxon>
        <taxon>Apiales</taxon>
        <taxon>Apiaceae</taxon>
        <taxon>Apioideae</taxon>
        <taxon>apioid superclade</taxon>
        <taxon>Tordylieae</taxon>
        <taxon>Tordyliinae</taxon>
        <taxon>Heracleum</taxon>
    </lineage>
</organism>